<keyword evidence="1 4" id="KW-0645">Protease</keyword>
<evidence type="ECO:0000256" key="3">
    <source>
        <dbReference type="ARBA" id="ARBA00022807"/>
    </source>
</evidence>
<accession>A0ABS6T7F7</accession>
<dbReference type="RefSeq" id="WP_218324132.1">
    <property type="nucleotide sequence ID" value="NZ_JAHUZB010000001.1"/>
</dbReference>
<evidence type="ECO:0000256" key="1">
    <source>
        <dbReference type="ARBA" id="ARBA00022670"/>
    </source>
</evidence>
<dbReference type="PROSITE" id="PS00639">
    <property type="entry name" value="THIOL_PROTEASE_HIS"/>
    <property type="match status" value="1"/>
</dbReference>
<dbReference type="CDD" id="cd00585">
    <property type="entry name" value="Peptidase_C1B"/>
    <property type="match status" value="1"/>
</dbReference>
<comment type="similarity">
    <text evidence="4">Belongs to the peptidase C1 family.</text>
</comment>
<dbReference type="Proteomes" id="UP000774130">
    <property type="component" value="Unassembled WGS sequence"/>
</dbReference>
<reference evidence="5 6" key="1">
    <citation type="submission" date="2021-06" db="EMBL/GenBank/DDBJ databases">
        <title>Enterococcus alishanensis sp. nov., a novel lactic acid bacterium isolated from fresh coffee beans.</title>
        <authorList>
            <person name="Chen Y.-S."/>
        </authorList>
    </citation>
    <scope>NUCLEOTIDE SEQUENCE [LARGE SCALE GENOMIC DNA]</scope>
    <source>
        <strain evidence="5 6">ALS3</strain>
    </source>
</reference>
<keyword evidence="3 4" id="KW-0788">Thiol protease</keyword>
<keyword evidence="6" id="KW-1185">Reference proteome</keyword>
<dbReference type="PANTHER" id="PTHR10363">
    <property type="entry name" value="BLEOMYCIN HYDROLASE"/>
    <property type="match status" value="1"/>
</dbReference>
<dbReference type="PROSITE" id="PS00139">
    <property type="entry name" value="THIOL_PROTEASE_CYS"/>
    <property type="match status" value="1"/>
</dbReference>
<keyword evidence="4" id="KW-0031">Aminopeptidase</keyword>
<dbReference type="Pfam" id="PF03051">
    <property type="entry name" value="Peptidase_C1_2"/>
    <property type="match status" value="1"/>
</dbReference>
<organism evidence="5 6">
    <name type="scientific">Enterococcus alishanensis</name>
    <dbReference type="NCBI Taxonomy" id="1303817"/>
    <lineage>
        <taxon>Bacteria</taxon>
        <taxon>Bacillati</taxon>
        <taxon>Bacillota</taxon>
        <taxon>Bacilli</taxon>
        <taxon>Lactobacillales</taxon>
        <taxon>Enterococcaceae</taxon>
        <taxon>Enterococcus</taxon>
    </lineage>
</organism>
<keyword evidence="2 4" id="KW-0378">Hydrolase</keyword>
<dbReference type="PANTHER" id="PTHR10363:SF2">
    <property type="entry name" value="BLEOMYCIN HYDROLASE"/>
    <property type="match status" value="1"/>
</dbReference>
<comment type="caution">
    <text evidence="5">The sequence shown here is derived from an EMBL/GenBank/DDBJ whole genome shotgun (WGS) entry which is preliminary data.</text>
</comment>
<evidence type="ECO:0000256" key="2">
    <source>
        <dbReference type="ARBA" id="ARBA00022801"/>
    </source>
</evidence>
<dbReference type="InterPro" id="IPR004134">
    <property type="entry name" value="Peptidase_C1B"/>
</dbReference>
<evidence type="ECO:0000313" key="6">
    <source>
        <dbReference type="Proteomes" id="UP000774130"/>
    </source>
</evidence>
<gene>
    <name evidence="5" type="ORF">KUA55_00080</name>
</gene>
<protein>
    <recommendedName>
        <fullName evidence="4">Aminopeptidase</fullName>
    </recommendedName>
</protein>
<sequence length="442" mass="50788">MTEINQELTKTFREEFLMNRKQVALQRGVVKNGIVESAENVSAHVKNAPVFSIDLTTGKVSDQKQSGRCWMFAALNTFRHKMITSYQLKDFELSQNYTFFWDKYEKANYFYQNILNTAKEPTASREVAFLMQTPQQDGGQWDMIVSIFQKYGVVPKAVMPESKNSINSRNLNNYLNKLLRKHAVILRQLVAENASPEQIEDNRQAMLQEVYNFLAISLGTPPEEFDFEYRDEEKNYHIDQGMTPQSFYKKYVDVDLDEYVSIIHAPTDDKPFNQSYTVDMLGNVVGGKQVKYLNLEMPELKKLALQQLEQGETVWFGCDVGQSSVSKDGIMALDIFDMDDLFDTDFAMTKAERLDYGESMMTHAMVLTGVDVINGESAKWKVENSWGEKVGEKGYFVMSDDWMSEYTYQIVVRKEFLSPEQRAAFEAEPKVLAPWDPMGALA</sequence>
<dbReference type="EMBL" id="JAHUZB010000001">
    <property type="protein sequence ID" value="MBV7389059.1"/>
    <property type="molecule type" value="Genomic_DNA"/>
</dbReference>
<dbReference type="PIRSF" id="PIRSF005700">
    <property type="entry name" value="PepC"/>
    <property type="match status" value="1"/>
</dbReference>
<dbReference type="InterPro" id="IPR000169">
    <property type="entry name" value="Pept_cys_AS"/>
</dbReference>
<name>A0ABS6T7F7_9ENTE</name>
<dbReference type="InterPro" id="IPR025660">
    <property type="entry name" value="Pept_his_AS"/>
</dbReference>
<proteinExistence type="inferred from homology"/>
<evidence type="ECO:0000256" key="4">
    <source>
        <dbReference type="PIRNR" id="PIRNR005700"/>
    </source>
</evidence>
<evidence type="ECO:0000313" key="5">
    <source>
        <dbReference type="EMBL" id="MBV7389059.1"/>
    </source>
</evidence>